<dbReference type="Pfam" id="PF14273">
    <property type="entry name" value="DUF4360"/>
    <property type="match status" value="1"/>
</dbReference>
<dbReference type="OrthoDB" id="152248at2759"/>
<dbReference type="AlphaFoldDB" id="A0A2V1DP93"/>
<evidence type="ECO:0000313" key="1">
    <source>
        <dbReference type="EMBL" id="PVH99785.1"/>
    </source>
</evidence>
<evidence type="ECO:0000313" key="2">
    <source>
        <dbReference type="Proteomes" id="UP000244855"/>
    </source>
</evidence>
<proteinExistence type="predicted"/>
<reference evidence="1 2" key="1">
    <citation type="journal article" date="2018" name="Sci. Rep.">
        <title>Comparative genomics provides insights into the lifestyle and reveals functional heterogeneity of dark septate endophytic fungi.</title>
        <authorList>
            <person name="Knapp D.G."/>
            <person name="Nemeth J.B."/>
            <person name="Barry K."/>
            <person name="Hainaut M."/>
            <person name="Henrissat B."/>
            <person name="Johnson J."/>
            <person name="Kuo A."/>
            <person name="Lim J.H.P."/>
            <person name="Lipzen A."/>
            <person name="Nolan M."/>
            <person name="Ohm R.A."/>
            <person name="Tamas L."/>
            <person name="Grigoriev I.V."/>
            <person name="Spatafora J.W."/>
            <person name="Nagy L.G."/>
            <person name="Kovacs G.M."/>
        </authorList>
    </citation>
    <scope>NUCLEOTIDE SEQUENCE [LARGE SCALE GENOMIC DNA]</scope>
    <source>
        <strain evidence="1 2">DSE2036</strain>
    </source>
</reference>
<keyword evidence="2" id="KW-1185">Reference proteome</keyword>
<dbReference type="EMBL" id="KZ805385">
    <property type="protein sequence ID" value="PVH99785.1"/>
    <property type="molecule type" value="Genomic_DNA"/>
</dbReference>
<feature type="non-terminal residue" evidence="1">
    <location>
        <position position="189"/>
    </location>
</feature>
<sequence>LPVALAQGVFPAPISLVNTTYGGSGCPAGSVVPAFNSSLLSLQFNATRYAPSLGQGIGVAQNRKNCQIRAEILVPTNYSLTIWQNRVFGAAQLSEGVTAQFLTTVYLSSGVQQTTSFRQILKGPVNAPFAKTEETAFETPWTPCGASVVVVFNFNTQVRLDLQNQATSNASGVIEPMLSQNYDLTWMTC</sequence>
<organism evidence="1 2">
    <name type="scientific">Periconia macrospinosa</name>
    <dbReference type="NCBI Taxonomy" id="97972"/>
    <lineage>
        <taxon>Eukaryota</taxon>
        <taxon>Fungi</taxon>
        <taxon>Dikarya</taxon>
        <taxon>Ascomycota</taxon>
        <taxon>Pezizomycotina</taxon>
        <taxon>Dothideomycetes</taxon>
        <taxon>Pleosporomycetidae</taxon>
        <taxon>Pleosporales</taxon>
        <taxon>Massarineae</taxon>
        <taxon>Periconiaceae</taxon>
        <taxon>Periconia</taxon>
    </lineage>
</organism>
<dbReference type="Proteomes" id="UP000244855">
    <property type="component" value="Unassembled WGS sequence"/>
</dbReference>
<evidence type="ECO:0008006" key="3">
    <source>
        <dbReference type="Google" id="ProtNLM"/>
    </source>
</evidence>
<gene>
    <name evidence="1" type="ORF">DM02DRAFT_466397</name>
</gene>
<dbReference type="InterPro" id="IPR025649">
    <property type="entry name" value="DUF4360"/>
</dbReference>
<protein>
    <recommendedName>
        <fullName evidence="3">DUF4360 domain-containing protein</fullName>
    </recommendedName>
</protein>
<dbReference type="PANTHER" id="PTHR38847:SF1">
    <property type="entry name" value="PSEUDOURIDINE SYNTHASE RSUA_RLUA-LIKE DOMAIN-CONTAINING PROTEIN"/>
    <property type="match status" value="1"/>
</dbReference>
<dbReference type="STRING" id="97972.A0A2V1DP93"/>
<accession>A0A2V1DP93</accession>
<name>A0A2V1DP93_9PLEO</name>
<feature type="non-terminal residue" evidence="1">
    <location>
        <position position="1"/>
    </location>
</feature>
<dbReference type="PANTHER" id="PTHR38847">
    <property type="match status" value="1"/>
</dbReference>